<evidence type="ECO:0008006" key="2">
    <source>
        <dbReference type="Google" id="ProtNLM"/>
    </source>
</evidence>
<evidence type="ECO:0000313" key="1">
    <source>
        <dbReference type="EMBL" id="SUS05180.1"/>
    </source>
</evidence>
<dbReference type="EMBL" id="UIDG01000087">
    <property type="protein sequence ID" value="SUS05180.1"/>
    <property type="molecule type" value="Genomic_DNA"/>
</dbReference>
<sequence>MRSTVRELNDAFRTTFVGGRVMMTVGIASLPRDVQAAILERVRTFNAFTEDNDPYGEHDFGSFEFADLKINWEVDYYDAECRYGSENPADPSQTTRVLTIMRADEY</sequence>
<protein>
    <recommendedName>
        <fullName evidence="2">DUF3768 domain-containing protein</fullName>
    </recommendedName>
</protein>
<dbReference type="Pfam" id="PF12599">
    <property type="entry name" value="DUF3768"/>
    <property type="match status" value="1"/>
</dbReference>
<gene>
    <name evidence="1" type="ORF">DF3PB_1770009</name>
</gene>
<dbReference type="AlphaFoldDB" id="A0A380TA82"/>
<accession>A0A380TA82</accession>
<dbReference type="InterPro" id="IPR022243">
    <property type="entry name" value="DUF3768"/>
</dbReference>
<reference evidence="1" key="1">
    <citation type="submission" date="2018-07" db="EMBL/GenBank/DDBJ databases">
        <authorList>
            <person name="Quirk P.G."/>
            <person name="Krulwich T.A."/>
        </authorList>
    </citation>
    <scope>NUCLEOTIDE SEQUENCE</scope>
</reference>
<organism evidence="1">
    <name type="scientific">metagenome</name>
    <dbReference type="NCBI Taxonomy" id="256318"/>
    <lineage>
        <taxon>unclassified sequences</taxon>
        <taxon>metagenomes</taxon>
    </lineage>
</organism>
<proteinExistence type="predicted"/>
<name>A0A380TA82_9ZZZZ</name>